<protein>
    <submittedName>
        <fullName evidence="1">Uncharacterized protein</fullName>
    </submittedName>
</protein>
<organism evidence="1 2">
    <name type="scientific">Saccharothrix algeriensis</name>
    <dbReference type="NCBI Taxonomy" id="173560"/>
    <lineage>
        <taxon>Bacteria</taxon>
        <taxon>Bacillati</taxon>
        <taxon>Actinomycetota</taxon>
        <taxon>Actinomycetes</taxon>
        <taxon>Pseudonocardiales</taxon>
        <taxon>Pseudonocardiaceae</taxon>
        <taxon>Saccharothrix</taxon>
    </lineage>
</organism>
<gene>
    <name evidence="1" type="ORF">JOE68_005553</name>
</gene>
<evidence type="ECO:0000313" key="1">
    <source>
        <dbReference type="EMBL" id="MBM7814688.1"/>
    </source>
</evidence>
<comment type="caution">
    <text evidence="1">The sequence shown here is derived from an EMBL/GenBank/DDBJ whole genome shotgun (WGS) entry which is preliminary data.</text>
</comment>
<sequence length="39" mass="4269">MAGLEDDMTTSIAVGLEEQRLLAVEKLMSLRILLGAPPW</sequence>
<dbReference type="Proteomes" id="UP001195724">
    <property type="component" value="Unassembled WGS sequence"/>
</dbReference>
<evidence type="ECO:0000313" key="2">
    <source>
        <dbReference type="Proteomes" id="UP001195724"/>
    </source>
</evidence>
<name>A0ABS2SHB6_9PSEU</name>
<dbReference type="EMBL" id="JAFBCL010000001">
    <property type="protein sequence ID" value="MBM7814688.1"/>
    <property type="molecule type" value="Genomic_DNA"/>
</dbReference>
<reference evidence="1 2" key="1">
    <citation type="submission" date="2021-01" db="EMBL/GenBank/DDBJ databases">
        <title>Sequencing the genomes of 1000 actinobacteria strains.</title>
        <authorList>
            <person name="Klenk H.-P."/>
        </authorList>
    </citation>
    <scope>NUCLEOTIDE SEQUENCE [LARGE SCALE GENOMIC DNA]</scope>
    <source>
        <strain evidence="1 2">DSM 44581</strain>
    </source>
</reference>
<accession>A0ABS2SHB6</accession>
<proteinExistence type="predicted"/>
<keyword evidence="2" id="KW-1185">Reference proteome</keyword>